<feature type="domain" description="NodB homology" evidence="12">
    <location>
        <begin position="108"/>
        <end position="301"/>
    </location>
</feature>
<evidence type="ECO:0000256" key="7">
    <source>
        <dbReference type="ARBA" id="ARBA00023277"/>
    </source>
</evidence>
<evidence type="ECO:0000256" key="3">
    <source>
        <dbReference type="ARBA" id="ARBA00022723"/>
    </source>
</evidence>
<dbReference type="InterPro" id="IPR002509">
    <property type="entry name" value="NODB_dom"/>
</dbReference>
<sequence>MHVFVLVALFLSAPPVTKTYASHKANLFAREVSPDGSCGGTTGYICPDTEPCCSKHGYCGNTNEYCGIDCQPAFGTCPATSTGTVNIPRLHIGQVPYGEVIDSCAHSGDIALTFDDGPYLYTSDLLDLLARYGVKATFFVVGNNGNGVIDEFAAWKSAIQRMDSEGHQVGSHTWNHPDLTTLSSAQSRDQMYQTEQAFANILGKVPTYMRPPYLSFDTACAVDMFDLGYHAISTNLDTKDFANDDPALIQNSKDIFNNYVTQNSPSSTSFVVLNHDIHYQTVYTLAEYEIQRLQTAGYRPVTVGECLGDPEGNWYRSASGVTTAVLTEPFASLPVSPPTNVCTYVRNLRHLRW</sequence>
<keyword evidence="7" id="KW-0119">Carbohydrate metabolism</keyword>
<dbReference type="EMBL" id="BLKG01000067">
    <property type="protein sequence ID" value="GFF90384.1"/>
    <property type="molecule type" value="Genomic_DNA"/>
</dbReference>
<evidence type="ECO:0000259" key="12">
    <source>
        <dbReference type="PROSITE" id="PS51677"/>
    </source>
</evidence>
<dbReference type="PROSITE" id="PS50941">
    <property type="entry name" value="CHIT_BIND_I_2"/>
    <property type="match status" value="1"/>
</dbReference>
<evidence type="ECO:0000313" key="13">
    <source>
        <dbReference type="EMBL" id="GFF90384.1"/>
    </source>
</evidence>
<organism evidence="13 14">
    <name type="scientific">Aspergillus udagawae</name>
    <dbReference type="NCBI Taxonomy" id="91492"/>
    <lineage>
        <taxon>Eukaryota</taxon>
        <taxon>Fungi</taxon>
        <taxon>Dikarya</taxon>
        <taxon>Ascomycota</taxon>
        <taxon>Pezizomycotina</taxon>
        <taxon>Eurotiomycetes</taxon>
        <taxon>Eurotiomycetidae</taxon>
        <taxon>Eurotiales</taxon>
        <taxon>Aspergillaceae</taxon>
        <taxon>Aspergillus</taxon>
        <taxon>Aspergillus subgen. Fumigati</taxon>
    </lineage>
</organism>
<evidence type="ECO:0000256" key="9">
    <source>
        <dbReference type="PROSITE-ProRule" id="PRU00261"/>
    </source>
</evidence>
<evidence type="ECO:0000256" key="2">
    <source>
        <dbReference type="ARBA" id="ARBA00022669"/>
    </source>
</evidence>
<keyword evidence="4 10" id="KW-0732">Signal</keyword>
<evidence type="ECO:0000256" key="5">
    <source>
        <dbReference type="ARBA" id="ARBA00022801"/>
    </source>
</evidence>
<dbReference type="Pfam" id="PF01522">
    <property type="entry name" value="Polysacc_deac_1"/>
    <property type="match status" value="1"/>
</dbReference>
<dbReference type="InterPro" id="IPR036861">
    <property type="entry name" value="Endochitinase-like_sf"/>
</dbReference>
<comment type="cofactor">
    <cofactor evidence="1">
        <name>Co(2+)</name>
        <dbReference type="ChEBI" id="CHEBI:48828"/>
    </cofactor>
</comment>
<dbReference type="Pfam" id="PF00187">
    <property type="entry name" value="Chitin_bind_1"/>
    <property type="match status" value="1"/>
</dbReference>
<dbReference type="SUPFAM" id="SSF57016">
    <property type="entry name" value="Plant lectins/antimicrobial peptides"/>
    <property type="match status" value="1"/>
</dbReference>
<evidence type="ECO:0000256" key="4">
    <source>
        <dbReference type="ARBA" id="ARBA00022729"/>
    </source>
</evidence>
<evidence type="ECO:0000256" key="10">
    <source>
        <dbReference type="SAM" id="SignalP"/>
    </source>
</evidence>
<feature type="domain" description="Chitin-binding type-1" evidence="11">
    <location>
        <begin position="35"/>
        <end position="79"/>
    </location>
</feature>
<protein>
    <recommendedName>
        <fullName evidence="15">Chitin deacetylase</fullName>
    </recommendedName>
</protein>
<dbReference type="Proteomes" id="UP000465266">
    <property type="component" value="Unassembled WGS sequence"/>
</dbReference>
<comment type="caution">
    <text evidence="9">Lacks conserved residue(s) required for the propagation of feature annotation.</text>
</comment>
<keyword evidence="3" id="KW-0479">Metal-binding</keyword>
<evidence type="ECO:0000256" key="6">
    <source>
        <dbReference type="ARBA" id="ARBA00023026"/>
    </source>
</evidence>
<proteinExistence type="predicted"/>
<dbReference type="CDD" id="cd10951">
    <property type="entry name" value="CE4_ClCDA_like"/>
    <property type="match status" value="1"/>
</dbReference>
<reference evidence="13 14" key="1">
    <citation type="submission" date="2020-01" db="EMBL/GenBank/DDBJ databases">
        <title>Draft genome sequence of Aspergillus udagawae IFM 53868.</title>
        <authorList>
            <person name="Takahashi H."/>
            <person name="Yaguchi T."/>
        </authorList>
    </citation>
    <scope>NUCLEOTIDE SEQUENCE [LARGE SCALE GENOMIC DNA]</scope>
    <source>
        <strain evidence="13 14">IFM 53868</strain>
    </source>
</reference>
<dbReference type="InterPro" id="IPR001002">
    <property type="entry name" value="Chitin-bd_1"/>
</dbReference>
<dbReference type="SUPFAM" id="SSF88713">
    <property type="entry name" value="Glycoside hydrolase/deacetylase"/>
    <property type="match status" value="1"/>
</dbReference>
<dbReference type="SMART" id="SM00270">
    <property type="entry name" value="ChtBD1"/>
    <property type="match status" value="1"/>
</dbReference>
<feature type="disulfide bond" evidence="9">
    <location>
        <begin position="38"/>
        <end position="53"/>
    </location>
</feature>
<dbReference type="PANTHER" id="PTHR46471:SF2">
    <property type="entry name" value="CHITIN DEACETYLASE-RELATED"/>
    <property type="match status" value="1"/>
</dbReference>
<dbReference type="PROSITE" id="PS51677">
    <property type="entry name" value="NODB"/>
    <property type="match status" value="1"/>
</dbReference>
<keyword evidence="14" id="KW-1185">Reference proteome</keyword>
<evidence type="ECO:0000256" key="8">
    <source>
        <dbReference type="ARBA" id="ARBA00023285"/>
    </source>
</evidence>
<dbReference type="InterPro" id="IPR011330">
    <property type="entry name" value="Glyco_hydro/deAcase_b/a-brl"/>
</dbReference>
<keyword evidence="9" id="KW-1015">Disulfide bond</keyword>
<evidence type="ECO:0008006" key="15">
    <source>
        <dbReference type="Google" id="ProtNLM"/>
    </source>
</evidence>
<keyword evidence="8" id="KW-0170">Cobalt</keyword>
<dbReference type="Gene3D" id="3.20.20.370">
    <property type="entry name" value="Glycoside hydrolase/deacetylase"/>
    <property type="match status" value="1"/>
</dbReference>
<keyword evidence="2 9" id="KW-0147">Chitin-binding</keyword>
<dbReference type="Gene3D" id="3.30.60.10">
    <property type="entry name" value="Endochitinase-like"/>
    <property type="match status" value="1"/>
</dbReference>
<dbReference type="CDD" id="cd11618">
    <property type="entry name" value="ChtBD1_1"/>
    <property type="match status" value="1"/>
</dbReference>
<feature type="chain" id="PRO_5047202667" description="Chitin deacetylase" evidence="10">
    <location>
        <begin position="20"/>
        <end position="353"/>
    </location>
</feature>
<keyword evidence="6" id="KW-0843">Virulence</keyword>
<comment type="caution">
    <text evidence="13">The sequence shown here is derived from an EMBL/GenBank/DDBJ whole genome shotgun (WGS) entry which is preliminary data.</text>
</comment>
<accession>A0ABQ1AYG1</accession>
<feature type="disulfide bond" evidence="9">
    <location>
        <begin position="52"/>
        <end position="66"/>
    </location>
</feature>
<evidence type="ECO:0000256" key="1">
    <source>
        <dbReference type="ARBA" id="ARBA00001941"/>
    </source>
</evidence>
<keyword evidence="5" id="KW-0378">Hydrolase</keyword>
<gene>
    <name evidence="13" type="ORF">IFM53868_06157</name>
</gene>
<name>A0ABQ1AYG1_9EURO</name>
<dbReference type="InterPro" id="IPR018371">
    <property type="entry name" value="Chitin-binding_1_CS"/>
</dbReference>
<dbReference type="PROSITE" id="PS00026">
    <property type="entry name" value="CHIT_BIND_I_1"/>
    <property type="match status" value="1"/>
</dbReference>
<dbReference type="PANTHER" id="PTHR46471">
    <property type="entry name" value="CHITIN DEACETYLASE"/>
    <property type="match status" value="1"/>
</dbReference>
<feature type="signal peptide" evidence="10">
    <location>
        <begin position="1"/>
        <end position="19"/>
    </location>
</feature>
<evidence type="ECO:0000259" key="11">
    <source>
        <dbReference type="PROSITE" id="PS50941"/>
    </source>
</evidence>
<evidence type="ECO:0000313" key="14">
    <source>
        <dbReference type="Proteomes" id="UP000465266"/>
    </source>
</evidence>